<sequence length="129" mass="14419">MRLRVRRGMSRSSQPLCQQLVAWLLMVVRGLVSNGLPRGQLAKRAPAGSATKLNVKQHLNRPGTALQLWPYEQQLQVQLFNDFKAGMAAPVRKSITTCPRSEAPTLPTWIQSELSKAPTVFGIFCHNRL</sequence>
<evidence type="ECO:0000313" key="2">
    <source>
        <dbReference type="Proteomes" id="UP000887229"/>
    </source>
</evidence>
<evidence type="ECO:0000313" key="1">
    <source>
        <dbReference type="EMBL" id="KAG9257465.1"/>
    </source>
</evidence>
<accession>A0A9P7ZTM7</accession>
<proteinExistence type="predicted"/>
<comment type="caution">
    <text evidence="1">The sequence shown here is derived from an EMBL/GenBank/DDBJ whole genome shotgun (WGS) entry which is preliminary data.</text>
</comment>
<dbReference type="GeneID" id="70290384"/>
<dbReference type="Proteomes" id="UP000887229">
    <property type="component" value="Unassembled WGS sequence"/>
</dbReference>
<dbReference type="RefSeq" id="XP_046121389.1">
    <property type="nucleotide sequence ID" value="XM_046259481.1"/>
</dbReference>
<keyword evidence="2" id="KW-1185">Reference proteome</keyword>
<protein>
    <submittedName>
        <fullName evidence="1">Uncharacterized protein</fullName>
    </submittedName>
</protein>
<gene>
    <name evidence="1" type="ORF">F5Z01DRAFT_390644</name>
</gene>
<reference evidence="1" key="1">
    <citation type="journal article" date="2021" name="IMA Fungus">
        <title>Genomic characterization of three marine fungi, including Emericellopsis atlantica sp. nov. with signatures of a generalist lifestyle and marine biomass degradation.</title>
        <authorList>
            <person name="Hagestad O.C."/>
            <person name="Hou L."/>
            <person name="Andersen J.H."/>
            <person name="Hansen E.H."/>
            <person name="Altermark B."/>
            <person name="Li C."/>
            <person name="Kuhnert E."/>
            <person name="Cox R.J."/>
            <person name="Crous P.W."/>
            <person name="Spatafora J.W."/>
            <person name="Lail K."/>
            <person name="Amirebrahimi M."/>
            <person name="Lipzen A."/>
            <person name="Pangilinan J."/>
            <person name="Andreopoulos W."/>
            <person name="Hayes R.D."/>
            <person name="Ng V."/>
            <person name="Grigoriev I.V."/>
            <person name="Jackson S.A."/>
            <person name="Sutton T.D.S."/>
            <person name="Dobson A.D.W."/>
            <person name="Rama T."/>
        </authorList>
    </citation>
    <scope>NUCLEOTIDE SEQUENCE</scope>
    <source>
        <strain evidence="1">TS7</strain>
    </source>
</reference>
<dbReference type="AlphaFoldDB" id="A0A9P7ZTM7"/>
<organism evidence="1 2">
    <name type="scientific">Emericellopsis atlantica</name>
    <dbReference type="NCBI Taxonomy" id="2614577"/>
    <lineage>
        <taxon>Eukaryota</taxon>
        <taxon>Fungi</taxon>
        <taxon>Dikarya</taxon>
        <taxon>Ascomycota</taxon>
        <taxon>Pezizomycotina</taxon>
        <taxon>Sordariomycetes</taxon>
        <taxon>Hypocreomycetidae</taxon>
        <taxon>Hypocreales</taxon>
        <taxon>Bionectriaceae</taxon>
        <taxon>Emericellopsis</taxon>
    </lineage>
</organism>
<dbReference type="EMBL" id="MU251245">
    <property type="protein sequence ID" value="KAG9257465.1"/>
    <property type="molecule type" value="Genomic_DNA"/>
</dbReference>
<name>A0A9P7ZTM7_9HYPO</name>